<reference evidence="1" key="1">
    <citation type="submission" date="2014-11" db="EMBL/GenBank/DDBJ databases">
        <authorList>
            <person name="Amaro Gonzalez C."/>
        </authorList>
    </citation>
    <scope>NUCLEOTIDE SEQUENCE</scope>
</reference>
<reference evidence="1" key="2">
    <citation type="journal article" date="2015" name="Fish Shellfish Immunol.">
        <title>Early steps in the European eel (Anguilla anguilla)-Vibrio vulnificus interaction in the gills: Role of the RtxA13 toxin.</title>
        <authorList>
            <person name="Callol A."/>
            <person name="Pajuelo D."/>
            <person name="Ebbesson L."/>
            <person name="Teles M."/>
            <person name="MacKenzie S."/>
            <person name="Amaro C."/>
        </authorList>
    </citation>
    <scope>NUCLEOTIDE SEQUENCE</scope>
</reference>
<sequence>MTTSASGALFLPQRTALLKARPSVHRPYY</sequence>
<protein>
    <submittedName>
        <fullName evidence="1">Uncharacterized protein</fullName>
    </submittedName>
</protein>
<dbReference type="EMBL" id="GBXM01041376">
    <property type="protein sequence ID" value="JAH67201.1"/>
    <property type="molecule type" value="Transcribed_RNA"/>
</dbReference>
<proteinExistence type="predicted"/>
<evidence type="ECO:0000313" key="1">
    <source>
        <dbReference type="EMBL" id="JAH67201.1"/>
    </source>
</evidence>
<dbReference type="AlphaFoldDB" id="A0A0E9UN57"/>
<name>A0A0E9UN57_ANGAN</name>
<organism evidence="1">
    <name type="scientific">Anguilla anguilla</name>
    <name type="common">European freshwater eel</name>
    <name type="synonym">Muraena anguilla</name>
    <dbReference type="NCBI Taxonomy" id="7936"/>
    <lineage>
        <taxon>Eukaryota</taxon>
        <taxon>Metazoa</taxon>
        <taxon>Chordata</taxon>
        <taxon>Craniata</taxon>
        <taxon>Vertebrata</taxon>
        <taxon>Euteleostomi</taxon>
        <taxon>Actinopterygii</taxon>
        <taxon>Neopterygii</taxon>
        <taxon>Teleostei</taxon>
        <taxon>Anguilliformes</taxon>
        <taxon>Anguillidae</taxon>
        <taxon>Anguilla</taxon>
    </lineage>
</organism>
<accession>A0A0E9UN57</accession>